<proteinExistence type="inferred from homology"/>
<dbReference type="PANTHER" id="PTHR30203">
    <property type="entry name" value="OUTER MEMBRANE CATION EFFLUX PROTEIN"/>
    <property type="match status" value="1"/>
</dbReference>
<evidence type="ECO:0000256" key="1">
    <source>
        <dbReference type="ARBA" id="ARBA00007613"/>
    </source>
</evidence>
<evidence type="ECO:0000313" key="3">
    <source>
        <dbReference type="EMBL" id="MRV71745.1"/>
    </source>
</evidence>
<protein>
    <submittedName>
        <fullName evidence="3">Heavy metal resistance protein CzcC</fullName>
    </submittedName>
</protein>
<dbReference type="RefSeq" id="WP_154372533.1">
    <property type="nucleotide sequence ID" value="NZ_WKJJ01000004.1"/>
</dbReference>
<dbReference type="InterPro" id="IPR003423">
    <property type="entry name" value="OMP_efflux"/>
</dbReference>
<feature type="signal peptide" evidence="2">
    <location>
        <begin position="1"/>
        <end position="25"/>
    </location>
</feature>
<dbReference type="EMBL" id="WKJJ01000004">
    <property type="protein sequence ID" value="MRV71745.1"/>
    <property type="molecule type" value="Genomic_DNA"/>
</dbReference>
<dbReference type="Pfam" id="PF02321">
    <property type="entry name" value="OEP"/>
    <property type="match status" value="1"/>
</dbReference>
<sequence length="423" mass="45391">MFHYIPTGRLAAGAALLALAAVAHGADRLSLDEAQRLAVQRSYQIPAYDAAITASTEMGAAAARLPDPVLKVGIDNLPLSGPDRASLGADAMTMRRVGVMQELTRADKRALRSTRYAQEAARTQAEKDKAIAAVERNTALAWLDRHYADATVTILAEQRTLAVQEREAADAAYRGGRGSQSDVLAAQSAVLQLDDRVLEAQGRARAAGAGLARWLGDAAARPLADPPAMDAIRFDATTLETQLAHHPDIAVLARQVDIAETQAGLAEADRRPDWSVEVTYQQRGAAYPNMVSVGLSVPLQWDRNNRQDRELAARLAMASQARGEQDEALRAHAAEIRAQIAAWQTGRARQARYSADLVPLAQARSAALLAAYRGGKASLADVLAARRNVLDTRVAALQLEADTARIWAQLNFLFPMAQAGGHP</sequence>
<accession>A0A7X2LQU4</accession>
<name>A0A7X2LQU4_9BURK</name>
<reference evidence="3 4" key="1">
    <citation type="submission" date="2019-11" db="EMBL/GenBank/DDBJ databases">
        <title>Novel species isolated from a subtropical stream in China.</title>
        <authorList>
            <person name="Lu H."/>
        </authorList>
    </citation>
    <scope>NUCLEOTIDE SEQUENCE [LARGE SCALE GENOMIC DNA]</scope>
    <source>
        <strain evidence="3 4">FT92W</strain>
    </source>
</reference>
<feature type="chain" id="PRO_5030564649" evidence="2">
    <location>
        <begin position="26"/>
        <end position="423"/>
    </location>
</feature>
<organism evidence="3 4">
    <name type="scientific">Pseudoduganella rivuli</name>
    <dbReference type="NCBI Taxonomy" id="2666085"/>
    <lineage>
        <taxon>Bacteria</taxon>
        <taxon>Pseudomonadati</taxon>
        <taxon>Pseudomonadota</taxon>
        <taxon>Betaproteobacteria</taxon>
        <taxon>Burkholderiales</taxon>
        <taxon>Oxalobacteraceae</taxon>
        <taxon>Telluria group</taxon>
        <taxon>Pseudoduganella</taxon>
    </lineage>
</organism>
<keyword evidence="2" id="KW-0732">Signal</keyword>
<dbReference type="SUPFAM" id="SSF56954">
    <property type="entry name" value="Outer membrane efflux proteins (OEP)"/>
    <property type="match status" value="1"/>
</dbReference>
<gene>
    <name evidence="3" type="ORF">GJ700_08390</name>
</gene>
<dbReference type="InterPro" id="IPR010131">
    <property type="entry name" value="MdtP/NodT-like"/>
</dbReference>
<dbReference type="GO" id="GO:0015562">
    <property type="term" value="F:efflux transmembrane transporter activity"/>
    <property type="evidence" value="ECO:0007669"/>
    <property type="project" value="InterPro"/>
</dbReference>
<dbReference type="Proteomes" id="UP000446768">
    <property type="component" value="Unassembled WGS sequence"/>
</dbReference>
<evidence type="ECO:0000256" key="2">
    <source>
        <dbReference type="SAM" id="SignalP"/>
    </source>
</evidence>
<evidence type="ECO:0000313" key="4">
    <source>
        <dbReference type="Proteomes" id="UP000446768"/>
    </source>
</evidence>
<dbReference type="PANTHER" id="PTHR30203:SF24">
    <property type="entry name" value="BLR4935 PROTEIN"/>
    <property type="match status" value="1"/>
</dbReference>
<dbReference type="Gene3D" id="1.20.1600.10">
    <property type="entry name" value="Outer membrane efflux proteins (OEP)"/>
    <property type="match status" value="1"/>
</dbReference>
<dbReference type="AlphaFoldDB" id="A0A7X2LQU4"/>
<comment type="caution">
    <text evidence="3">The sequence shown here is derived from an EMBL/GenBank/DDBJ whole genome shotgun (WGS) entry which is preliminary data.</text>
</comment>
<keyword evidence="4" id="KW-1185">Reference proteome</keyword>
<comment type="similarity">
    <text evidence="1">Belongs to the outer membrane factor (OMF) (TC 1.B.17) family.</text>
</comment>